<feature type="domain" description="MI" evidence="8">
    <location>
        <begin position="127"/>
        <end position="248"/>
    </location>
</feature>
<protein>
    <recommendedName>
        <fullName evidence="3">Programmed cell death protein 4</fullName>
    </recommendedName>
</protein>
<accession>A0A6P8HUW4</accession>
<gene>
    <name evidence="10" type="primary">LOC116296343</name>
</gene>
<dbReference type="PANTHER" id="PTHR12626">
    <property type="entry name" value="PROGRAMMED CELL DEATH 4"/>
    <property type="match status" value="1"/>
</dbReference>
<dbReference type="GO" id="GO:0005634">
    <property type="term" value="C:nucleus"/>
    <property type="evidence" value="ECO:0007669"/>
    <property type="project" value="TreeGrafter"/>
</dbReference>
<keyword evidence="5" id="KW-0677">Repeat</keyword>
<dbReference type="SUPFAM" id="SSF48371">
    <property type="entry name" value="ARM repeat"/>
    <property type="match status" value="2"/>
</dbReference>
<proteinExistence type="inferred from homology"/>
<feature type="domain" description="MI" evidence="8">
    <location>
        <begin position="291"/>
        <end position="414"/>
    </location>
</feature>
<feature type="region of interest" description="Disordered" evidence="7">
    <location>
        <begin position="1"/>
        <end position="83"/>
    </location>
</feature>
<dbReference type="KEGG" id="aten:116296343"/>
<organism evidence="9 10">
    <name type="scientific">Actinia tenebrosa</name>
    <name type="common">Australian red waratah sea anemone</name>
    <dbReference type="NCBI Taxonomy" id="6105"/>
    <lineage>
        <taxon>Eukaryota</taxon>
        <taxon>Metazoa</taxon>
        <taxon>Cnidaria</taxon>
        <taxon>Anthozoa</taxon>
        <taxon>Hexacorallia</taxon>
        <taxon>Actiniaria</taxon>
        <taxon>Actiniidae</taxon>
        <taxon>Actinia</taxon>
    </lineage>
</organism>
<dbReference type="GO" id="GO:0005829">
    <property type="term" value="C:cytosol"/>
    <property type="evidence" value="ECO:0007669"/>
    <property type="project" value="TreeGrafter"/>
</dbReference>
<dbReference type="Proteomes" id="UP000515163">
    <property type="component" value="Unplaced"/>
</dbReference>
<keyword evidence="9" id="KW-1185">Reference proteome</keyword>
<dbReference type="GeneID" id="116296343"/>
<evidence type="ECO:0000256" key="3">
    <source>
        <dbReference type="ARBA" id="ARBA00014414"/>
    </source>
</evidence>
<evidence type="ECO:0000256" key="7">
    <source>
        <dbReference type="SAM" id="MobiDB-lite"/>
    </source>
</evidence>
<dbReference type="InterPro" id="IPR003891">
    <property type="entry name" value="Initiation_fac_eIF4g_MI"/>
</dbReference>
<dbReference type="FunCoup" id="A0A6P8HUW4">
    <property type="interactions" value="2996"/>
</dbReference>
<feature type="compositionally biased region" description="Polar residues" evidence="7">
    <location>
        <begin position="17"/>
        <end position="30"/>
    </location>
</feature>
<dbReference type="FunFam" id="1.25.40.180:FF:000009">
    <property type="entry name" value="programmed cell death protein 4"/>
    <property type="match status" value="1"/>
</dbReference>
<dbReference type="RefSeq" id="XP_031560209.1">
    <property type="nucleotide sequence ID" value="XM_031704349.1"/>
</dbReference>
<evidence type="ECO:0000256" key="2">
    <source>
        <dbReference type="ARBA" id="ARBA00005497"/>
    </source>
</evidence>
<dbReference type="AlphaFoldDB" id="A0A6P8HUW4"/>
<feature type="compositionally biased region" description="Gly residues" evidence="7">
    <location>
        <begin position="73"/>
        <end position="83"/>
    </location>
</feature>
<dbReference type="Pfam" id="PF02847">
    <property type="entry name" value="MA3"/>
    <property type="match status" value="2"/>
</dbReference>
<evidence type="ECO:0000256" key="1">
    <source>
        <dbReference type="ARBA" id="ARBA00004496"/>
    </source>
</evidence>
<dbReference type="FunFam" id="1.25.40.180:FF:000008">
    <property type="entry name" value="Programmed cell death protein 4"/>
    <property type="match status" value="1"/>
</dbReference>
<dbReference type="PANTHER" id="PTHR12626:SF0">
    <property type="entry name" value="PROGRAMMED CELL DEATH PROTEIN 4"/>
    <property type="match status" value="1"/>
</dbReference>
<dbReference type="OrthoDB" id="414546at2759"/>
<evidence type="ECO:0000313" key="10">
    <source>
        <dbReference type="RefSeq" id="XP_031560209.1"/>
    </source>
</evidence>
<sequence>MDTVPTASTKKMRVRSKSTSDVGETQNNDHIPTYKRENKVGINGKANNEHMVKQGREKQLDRKPRTGLRGLPKKGGAGGKGTWGAIGEVLNEEDLKVKDHHDPNYESEEDEDEFEIKEIKPELSDEEFDLHVDPIIMEYFEHGDTEDVAISLHELNISSKKYKVVVLAVTHAFERKASYRELASVLISDLYGKVLSNADIAKGFQTLLDDLDDLSLDTPEAYEYLGKFIARAVADDCLPPAFVTNHQEGTRPNSSQRKALDEANVFLRMKHGMVRLDSVWGIGGGRHPVKYLIKKMVLLLREYLASEDVEEACRCVQELEVPHFHHELVYEAIFMAMEVGTQRVIDLIRALLKKFSSTMIVTPGQIKEGFQRVFNSMEDITLDIPRAHVLLEKIVNDCTKEYIIPRSLILNMPTRGRKRFVSEGDGGVLKNRCQ</sequence>
<dbReference type="InParanoid" id="A0A6P8HUW4"/>
<evidence type="ECO:0000256" key="4">
    <source>
        <dbReference type="ARBA" id="ARBA00022490"/>
    </source>
</evidence>
<dbReference type="Gene3D" id="1.25.40.180">
    <property type="match status" value="2"/>
</dbReference>
<evidence type="ECO:0000256" key="6">
    <source>
        <dbReference type="ARBA" id="ARBA00023242"/>
    </source>
</evidence>
<name>A0A6P8HUW4_ACTTE</name>
<evidence type="ECO:0000259" key="8">
    <source>
        <dbReference type="PROSITE" id="PS51366"/>
    </source>
</evidence>
<keyword evidence="6" id="KW-0539">Nucleus</keyword>
<dbReference type="InterPro" id="IPR016024">
    <property type="entry name" value="ARM-type_fold"/>
</dbReference>
<dbReference type="SMART" id="SM00544">
    <property type="entry name" value="MA3"/>
    <property type="match status" value="2"/>
</dbReference>
<dbReference type="PROSITE" id="PS51366">
    <property type="entry name" value="MI"/>
    <property type="match status" value="2"/>
</dbReference>
<dbReference type="InterPro" id="IPR039778">
    <property type="entry name" value="PDCD4"/>
</dbReference>
<comment type="similarity">
    <text evidence="2">Belongs to the PDCD4 family.</text>
</comment>
<keyword evidence="4" id="KW-0963">Cytoplasm</keyword>
<reference evidence="10" key="1">
    <citation type="submission" date="2025-08" db="UniProtKB">
        <authorList>
            <consortium name="RefSeq"/>
        </authorList>
    </citation>
    <scope>IDENTIFICATION</scope>
    <source>
        <tissue evidence="10">Tentacle</tissue>
    </source>
</reference>
<dbReference type="GO" id="GO:0045892">
    <property type="term" value="P:negative regulation of DNA-templated transcription"/>
    <property type="evidence" value="ECO:0007669"/>
    <property type="project" value="InterPro"/>
</dbReference>
<evidence type="ECO:0000313" key="9">
    <source>
        <dbReference type="Proteomes" id="UP000515163"/>
    </source>
</evidence>
<comment type="subcellular location">
    <subcellularLocation>
        <location evidence="1">Cytoplasm</location>
    </subcellularLocation>
</comment>
<evidence type="ECO:0000256" key="5">
    <source>
        <dbReference type="ARBA" id="ARBA00022737"/>
    </source>
</evidence>
<feature type="compositionally biased region" description="Basic and acidic residues" evidence="7">
    <location>
        <begin position="47"/>
        <end position="64"/>
    </location>
</feature>